<gene>
    <name evidence="1" type="ORF">SAMN04488027_102194</name>
</gene>
<name>A0A1G7UNX3_9FLAO</name>
<evidence type="ECO:0000313" key="1">
    <source>
        <dbReference type="EMBL" id="SDG49214.1"/>
    </source>
</evidence>
<dbReference type="AlphaFoldDB" id="A0A1G7UNX3"/>
<dbReference type="PANTHER" id="PTHR43428:SF1">
    <property type="entry name" value="ARSENATE REDUCTASE"/>
    <property type="match status" value="1"/>
</dbReference>
<reference evidence="1 2" key="1">
    <citation type="submission" date="2016-10" db="EMBL/GenBank/DDBJ databases">
        <authorList>
            <person name="de Groot N.N."/>
        </authorList>
    </citation>
    <scope>NUCLEOTIDE SEQUENCE [LARGE SCALE GENOMIC DNA]</scope>
    <source>
        <strain evidence="1 2">DSM 19803</strain>
    </source>
</reference>
<dbReference type="EMBL" id="FNCW01000002">
    <property type="protein sequence ID" value="SDG49214.1"/>
    <property type="molecule type" value="Genomic_DNA"/>
</dbReference>
<dbReference type="Gene3D" id="3.40.50.2300">
    <property type="match status" value="1"/>
</dbReference>
<organism evidence="1 2">
    <name type="scientific">Psychroflexus sediminis</name>
    <dbReference type="NCBI Taxonomy" id="470826"/>
    <lineage>
        <taxon>Bacteria</taxon>
        <taxon>Pseudomonadati</taxon>
        <taxon>Bacteroidota</taxon>
        <taxon>Flavobacteriia</taxon>
        <taxon>Flavobacteriales</taxon>
        <taxon>Flavobacteriaceae</taxon>
        <taxon>Psychroflexus</taxon>
    </lineage>
</organism>
<protein>
    <submittedName>
        <fullName evidence="1">Arsenate reductase</fullName>
    </submittedName>
</protein>
<dbReference type="STRING" id="470826.SAMN04488027_102194"/>
<accession>A0A1G7UNX3</accession>
<sequence>MEVLILKFNPNLTPWSMFPRIEKICRKFESEQHLISAERKTILKSVAEAVDSQIDKNGIAKLIYICTHNSRRSHFGQVWAAAAAEFYGMSSKIGVFSGGTEVTALHPNSIKALETMCFQITADAEVRNPRYDVKFGNDLSTICFSKVYEASENPQNDFLALMTCSHADENCPFIPGATERFSLPYEDPKLFDNTKLEDEKYLECALEIGREVCYMMSQSALKEDNA</sequence>
<evidence type="ECO:0000313" key="2">
    <source>
        <dbReference type="Proteomes" id="UP000199296"/>
    </source>
</evidence>
<dbReference type="Proteomes" id="UP000199296">
    <property type="component" value="Unassembled WGS sequence"/>
</dbReference>
<proteinExistence type="predicted"/>
<dbReference type="SUPFAM" id="SSF52788">
    <property type="entry name" value="Phosphotyrosine protein phosphatases I"/>
    <property type="match status" value="1"/>
</dbReference>
<dbReference type="PANTHER" id="PTHR43428">
    <property type="entry name" value="ARSENATE REDUCTASE"/>
    <property type="match status" value="1"/>
</dbReference>
<keyword evidence="2" id="KW-1185">Reference proteome</keyword>
<dbReference type="InterPro" id="IPR036196">
    <property type="entry name" value="Ptyr_pPase_sf"/>
</dbReference>